<evidence type="ECO:0000259" key="3">
    <source>
        <dbReference type="PROSITE" id="PS50030"/>
    </source>
</evidence>
<feature type="compositionally biased region" description="Low complexity" evidence="2">
    <location>
        <begin position="753"/>
        <end position="763"/>
    </location>
</feature>
<evidence type="ECO:0000313" key="5">
    <source>
        <dbReference type="Proteomes" id="UP000041254"/>
    </source>
</evidence>
<gene>
    <name evidence="4" type="ORF">Vbra_1243</name>
</gene>
<evidence type="ECO:0000313" key="4">
    <source>
        <dbReference type="EMBL" id="CEM19410.1"/>
    </source>
</evidence>
<evidence type="ECO:0000256" key="2">
    <source>
        <dbReference type="SAM" id="MobiDB-lite"/>
    </source>
</evidence>
<keyword evidence="1" id="KW-0175">Coiled coil</keyword>
<feature type="compositionally biased region" description="Low complexity" evidence="2">
    <location>
        <begin position="795"/>
        <end position="806"/>
    </location>
</feature>
<dbReference type="VEuPathDB" id="CryptoDB:Vbra_1243"/>
<dbReference type="SUPFAM" id="SSF103657">
    <property type="entry name" value="BAR/IMD domain-like"/>
    <property type="match status" value="1"/>
</dbReference>
<dbReference type="Pfam" id="PF22562">
    <property type="entry name" value="UBA_7"/>
    <property type="match status" value="1"/>
</dbReference>
<dbReference type="PROSITE" id="PS50030">
    <property type="entry name" value="UBA"/>
    <property type="match status" value="1"/>
</dbReference>
<protein>
    <recommendedName>
        <fullName evidence="3">UBA domain-containing protein</fullName>
    </recommendedName>
</protein>
<feature type="compositionally biased region" description="Polar residues" evidence="2">
    <location>
        <begin position="628"/>
        <end position="644"/>
    </location>
</feature>
<dbReference type="Pfam" id="PF03114">
    <property type="entry name" value="BAR"/>
    <property type="match status" value="1"/>
</dbReference>
<dbReference type="InterPro" id="IPR004148">
    <property type="entry name" value="BAR_dom"/>
</dbReference>
<proteinExistence type="predicted"/>
<dbReference type="InParanoid" id="A0A0G4FW40"/>
<dbReference type="Gene3D" id="1.20.1270.60">
    <property type="entry name" value="Arfaptin homology (AH) domain/BAR domain"/>
    <property type="match status" value="1"/>
</dbReference>
<feature type="coiled-coil region" evidence="1">
    <location>
        <begin position="130"/>
        <end position="190"/>
    </location>
</feature>
<dbReference type="InterPro" id="IPR009060">
    <property type="entry name" value="UBA-like_sf"/>
</dbReference>
<feature type="compositionally biased region" description="Basic and acidic residues" evidence="2">
    <location>
        <begin position="810"/>
        <end position="824"/>
    </location>
</feature>
<dbReference type="EMBL" id="CDMY01000511">
    <property type="protein sequence ID" value="CEM19410.1"/>
    <property type="molecule type" value="Genomic_DNA"/>
</dbReference>
<feature type="region of interest" description="Disordered" evidence="2">
    <location>
        <begin position="344"/>
        <end position="469"/>
    </location>
</feature>
<keyword evidence="5" id="KW-1185">Reference proteome</keyword>
<feature type="compositionally biased region" description="Basic and acidic residues" evidence="2">
    <location>
        <begin position="399"/>
        <end position="428"/>
    </location>
</feature>
<feature type="compositionally biased region" description="Low complexity" evidence="2">
    <location>
        <begin position="657"/>
        <end position="669"/>
    </location>
</feature>
<feature type="region of interest" description="Disordered" evidence="2">
    <location>
        <begin position="687"/>
        <end position="832"/>
    </location>
</feature>
<dbReference type="InterPro" id="IPR027267">
    <property type="entry name" value="AH/BAR_dom_sf"/>
</dbReference>
<feature type="compositionally biased region" description="Basic residues" evidence="2">
    <location>
        <begin position="358"/>
        <end position="368"/>
    </location>
</feature>
<feature type="region of interest" description="Disordered" evidence="2">
    <location>
        <begin position="592"/>
        <end position="673"/>
    </location>
</feature>
<dbReference type="OrthoDB" id="444930at2759"/>
<dbReference type="GO" id="GO:0005737">
    <property type="term" value="C:cytoplasm"/>
    <property type="evidence" value="ECO:0007669"/>
    <property type="project" value="InterPro"/>
</dbReference>
<reference evidence="4 5" key="1">
    <citation type="submission" date="2014-11" db="EMBL/GenBank/DDBJ databases">
        <authorList>
            <person name="Zhu J."/>
            <person name="Qi W."/>
            <person name="Song R."/>
        </authorList>
    </citation>
    <scope>NUCLEOTIDE SEQUENCE [LARGE SCALE GENOMIC DNA]</scope>
</reference>
<feature type="compositionally biased region" description="Polar residues" evidence="2">
    <location>
        <begin position="609"/>
        <end position="618"/>
    </location>
</feature>
<dbReference type="AlphaFoldDB" id="A0A0G4FW40"/>
<dbReference type="SMART" id="SM00165">
    <property type="entry name" value="UBA"/>
    <property type="match status" value="1"/>
</dbReference>
<dbReference type="Gene3D" id="1.10.8.10">
    <property type="entry name" value="DNA helicase RuvA subunit, C-terminal domain"/>
    <property type="match status" value="1"/>
</dbReference>
<evidence type="ECO:0000256" key="1">
    <source>
        <dbReference type="SAM" id="Coils"/>
    </source>
</evidence>
<dbReference type="SUPFAM" id="SSF46934">
    <property type="entry name" value="UBA-like"/>
    <property type="match status" value="1"/>
</dbReference>
<dbReference type="InterPro" id="IPR015940">
    <property type="entry name" value="UBA"/>
</dbReference>
<feature type="compositionally biased region" description="Basic and acidic residues" evidence="2">
    <location>
        <begin position="369"/>
        <end position="390"/>
    </location>
</feature>
<feature type="domain" description="UBA" evidence="3">
    <location>
        <begin position="297"/>
        <end position="337"/>
    </location>
</feature>
<organism evidence="4 5">
    <name type="scientific">Vitrella brassicaformis (strain CCMP3155)</name>
    <dbReference type="NCBI Taxonomy" id="1169540"/>
    <lineage>
        <taxon>Eukaryota</taxon>
        <taxon>Sar</taxon>
        <taxon>Alveolata</taxon>
        <taxon>Colpodellida</taxon>
        <taxon>Vitrellaceae</taxon>
        <taxon>Vitrella</taxon>
    </lineage>
</organism>
<dbReference type="Proteomes" id="UP000041254">
    <property type="component" value="Unassembled WGS sequence"/>
</dbReference>
<name>A0A0G4FW40_VITBC</name>
<feature type="region of interest" description="Disordered" evidence="2">
    <location>
        <begin position="523"/>
        <end position="548"/>
    </location>
</feature>
<feature type="compositionally biased region" description="Gly residues" evidence="2">
    <location>
        <begin position="722"/>
        <end position="737"/>
    </location>
</feature>
<accession>A0A0G4FW40</accession>
<sequence>MTTAAQAAMEDTWNSVSTEINVWLEKLTHGVLEDPVFEGIVREFLKYDHTLQEVFNGVDKFMLGIEAVCGGLMHLSDALVTGFTKGTDELISADSCKFREATNAITRADAPHSAVAKLRRDLDFNVTGPLKQHLANNKNLKIQLENRKRKLLELQAAKKSFQQVSSNKNLRRQDKRYLQAESNLESARLAFTEIDRQVFEWLHILDEYKGDIYDSTLQTLKYLQYEFFAASAHAVNHVLPARMEFRPMIEMTPQQLEPQVELELQEGGEDDGDATMKILEKWEKDGAFADVADSSVPVDALSLSALLAQGFDEGPARKALRMHNNDTQAALDWLLDGQHEEKKKIPADAVRLPSTLKRVQKMKERRRKEREERERRAREREEAEGEIERRERRRASRRRDRDRDRDRDREREGDMSERNRSDRDHDDESSTGSHSGRSRRHGAKAAQETSLIDFDTEEVGGKKPLGPSGDLLGLDEQPPAPVDFKEPFDVTPLPDAMGSFDPNQCTLSKNFGSGVSGVAPVPALPAPPSSQFTMQHPGGGMGAGMQTPGSMPAMHMNMSMGFPNMNINVMQPPNAPGYAHIQPNAGGVPNMGGLSFPAGGQQQQHQQQRAMSLQNPSMSGGAVPWQPHSHQPSPTGSGSPQTLGPQGMSAPMTPYMSCAPSSAASPQQKGAGGQQLEDLFASMSMTVGGGTQQQQQHQQQMMSPPGVQDMNLRTIGGMSSSSGGGSDPGMNGLGMGDISGRSNSPPGGGGSGNLLNLSPASGSGSTGPMNLLGQAQGVAAKDDDTPPGGMNFPTGASGVSSSGLSSTEDDLLHLVPSDEVKMEAGPRPPGGR</sequence>